<dbReference type="CDD" id="cd07062">
    <property type="entry name" value="Peptidase_S66_mccF_like"/>
    <property type="match status" value="1"/>
</dbReference>
<accession>A0A1G9K9A6</accession>
<dbReference type="InterPro" id="IPR040921">
    <property type="entry name" value="Peptidase_S66C"/>
</dbReference>
<dbReference type="Pfam" id="PF17676">
    <property type="entry name" value="Peptidase_S66C"/>
    <property type="match status" value="1"/>
</dbReference>
<keyword evidence="5" id="KW-0121">Carboxypeptidase</keyword>
<feature type="domain" description="LD-carboxypeptidase N-terminal" evidence="3">
    <location>
        <begin position="16"/>
        <end position="135"/>
    </location>
</feature>
<evidence type="ECO:0000259" key="3">
    <source>
        <dbReference type="Pfam" id="PF02016"/>
    </source>
</evidence>
<gene>
    <name evidence="5" type="ORF">SAMN05421820_101507</name>
</gene>
<dbReference type="PANTHER" id="PTHR30237">
    <property type="entry name" value="MURAMOYLTETRAPEPTIDE CARBOXYPEPTIDASE"/>
    <property type="match status" value="1"/>
</dbReference>
<proteinExistence type="inferred from homology"/>
<evidence type="ECO:0000313" key="6">
    <source>
        <dbReference type="Proteomes" id="UP000183200"/>
    </source>
</evidence>
<dbReference type="InterPro" id="IPR029062">
    <property type="entry name" value="Class_I_gatase-like"/>
</dbReference>
<dbReference type="PANTHER" id="PTHR30237:SF4">
    <property type="entry name" value="LD-CARBOXYPEPTIDASE C-TERMINAL DOMAIN-CONTAINING PROTEIN"/>
    <property type="match status" value="1"/>
</dbReference>
<dbReference type="InterPro" id="IPR027478">
    <property type="entry name" value="LdcA_N"/>
</dbReference>
<dbReference type="InterPro" id="IPR003507">
    <property type="entry name" value="S66_fam"/>
</dbReference>
<dbReference type="Proteomes" id="UP000183200">
    <property type="component" value="Unassembled WGS sequence"/>
</dbReference>
<comment type="similarity">
    <text evidence="1">Belongs to the peptidase S66 family.</text>
</comment>
<organism evidence="5 6">
    <name type="scientific">Pedobacter steynii</name>
    <dbReference type="NCBI Taxonomy" id="430522"/>
    <lineage>
        <taxon>Bacteria</taxon>
        <taxon>Pseudomonadati</taxon>
        <taxon>Bacteroidota</taxon>
        <taxon>Sphingobacteriia</taxon>
        <taxon>Sphingobacteriales</taxon>
        <taxon>Sphingobacteriaceae</taxon>
        <taxon>Pedobacter</taxon>
    </lineage>
</organism>
<dbReference type="InterPro" id="IPR040449">
    <property type="entry name" value="Peptidase_S66_N"/>
</dbReference>
<evidence type="ECO:0000256" key="2">
    <source>
        <dbReference type="ARBA" id="ARBA00022801"/>
    </source>
</evidence>
<dbReference type="SUPFAM" id="SSF52317">
    <property type="entry name" value="Class I glutamine amidotransferase-like"/>
    <property type="match status" value="1"/>
</dbReference>
<reference evidence="6" key="1">
    <citation type="submission" date="2016-10" db="EMBL/GenBank/DDBJ databases">
        <authorList>
            <person name="Varghese N."/>
            <person name="Submissions S."/>
        </authorList>
    </citation>
    <scope>NUCLEOTIDE SEQUENCE [LARGE SCALE GENOMIC DNA]</scope>
    <source>
        <strain evidence="6">DSM 19110</strain>
    </source>
</reference>
<evidence type="ECO:0000313" key="5">
    <source>
        <dbReference type="EMBL" id="SDL46219.1"/>
    </source>
</evidence>
<dbReference type="OrthoDB" id="9807329at2"/>
<keyword evidence="6" id="KW-1185">Reference proteome</keyword>
<dbReference type="Gene3D" id="3.40.50.10740">
    <property type="entry name" value="Class I glutamine amidotransferase-like"/>
    <property type="match status" value="1"/>
</dbReference>
<dbReference type="EMBL" id="FNGY01000001">
    <property type="protein sequence ID" value="SDL46219.1"/>
    <property type="molecule type" value="Genomic_DNA"/>
</dbReference>
<protein>
    <submittedName>
        <fullName evidence="5">Muramoyltetrapeptide carboxypeptidase LdcA (Peptidoglycan recycling)</fullName>
    </submittedName>
</protein>
<dbReference type="Gene3D" id="3.50.30.60">
    <property type="entry name" value="LD-carboxypeptidase A C-terminal domain-like"/>
    <property type="match status" value="1"/>
</dbReference>
<sequence>MNNLIKPKPLQTGDVVAAVSLSAGLAGTIPYRYEIGKKQLEEEFSIKLIEMPHTLKDITSVKNNPKERAADLMAAFSDPEIKAIFTCIGGEDSIRILPYIDFEVIRSNPKIFLGYSDTTVTHMICLKAGLTSFYGPAILSNFAENQGILSFTAEQIRKAIFSTIPVGKVHGSPVWTAAHLDWFEPENQKIKRPLLSAPDRKLLQGQGIVKGRLIGGCVQTLITIVGTELWPNAESWNSAIIFLDISESELPLNIFRYFLRNIGTQGILQSINAIILGRPGGQRSIDECEAYENELINIIALEFGRPDLPILSRMDFGHTDPMMTLPYGVLAELNCSDLSFSIKESGVE</sequence>
<feature type="domain" description="LD-carboxypeptidase C-terminal" evidence="4">
    <location>
        <begin position="210"/>
        <end position="333"/>
    </location>
</feature>
<keyword evidence="2" id="KW-0378">Hydrolase</keyword>
<dbReference type="RefSeq" id="WP_074604534.1">
    <property type="nucleotide sequence ID" value="NZ_FNGY01000001.1"/>
</dbReference>
<evidence type="ECO:0000259" key="4">
    <source>
        <dbReference type="Pfam" id="PF17676"/>
    </source>
</evidence>
<evidence type="ECO:0000256" key="1">
    <source>
        <dbReference type="ARBA" id="ARBA00010233"/>
    </source>
</evidence>
<dbReference type="GO" id="GO:0004180">
    <property type="term" value="F:carboxypeptidase activity"/>
    <property type="evidence" value="ECO:0007669"/>
    <property type="project" value="UniProtKB-KW"/>
</dbReference>
<dbReference type="AlphaFoldDB" id="A0A1G9K9A6"/>
<dbReference type="InterPro" id="IPR027461">
    <property type="entry name" value="Carboxypeptidase_A_C_sf"/>
</dbReference>
<name>A0A1G9K9A6_9SPHI</name>
<dbReference type="PIRSF" id="PIRSF028757">
    <property type="entry name" value="LD-carboxypeptidase"/>
    <property type="match status" value="1"/>
</dbReference>
<keyword evidence="5" id="KW-0645">Protease</keyword>
<dbReference type="Pfam" id="PF02016">
    <property type="entry name" value="Peptidase_S66"/>
    <property type="match status" value="1"/>
</dbReference>
<dbReference type="SUPFAM" id="SSF141986">
    <property type="entry name" value="LD-carboxypeptidase A C-terminal domain-like"/>
    <property type="match status" value="1"/>
</dbReference>